<dbReference type="AlphaFoldDB" id="A0A346A0E0"/>
<name>A0A346A0E0_9HYPH</name>
<dbReference type="Proteomes" id="UP000254889">
    <property type="component" value="Chromosome"/>
</dbReference>
<dbReference type="KEGG" id="ptaw:DW352_20170"/>
<dbReference type="EMBL" id="CP031417">
    <property type="protein sequence ID" value="AXK82637.1"/>
    <property type="molecule type" value="Genomic_DNA"/>
</dbReference>
<keyword evidence="2" id="KW-1185">Reference proteome</keyword>
<proteinExistence type="predicted"/>
<organism evidence="1 2">
    <name type="scientific">Pseudolabrys taiwanensis</name>
    <dbReference type="NCBI Taxonomy" id="331696"/>
    <lineage>
        <taxon>Bacteria</taxon>
        <taxon>Pseudomonadati</taxon>
        <taxon>Pseudomonadota</taxon>
        <taxon>Alphaproteobacteria</taxon>
        <taxon>Hyphomicrobiales</taxon>
        <taxon>Xanthobacteraceae</taxon>
        <taxon>Pseudolabrys</taxon>
    </lineage>
</organism>
<evidence type="ECO:0000313" key="1">
    <source>
        <dbReference type="EMBL" id="AXK82637.1"/>
    </source>
</evidence>
<reference evidence="1 2" key="1">
    <citation type="submission" date="2018-07" db="EMBL/GenBank/DDBJ databases">
        <authorList>
            <person name="Quirk P.G."/>
            <person name="Krulwich T.A."/>
        </authorList>
    </citation>
    <scope>NUCLEOTIDE SEQUENCE [LARGE SCALE GENOMIC DNA]</scope>
    <source>
        <strain evidence="1 2">CC-BB4</strain>
    </source>
</reference>
<protein>
    <submittedName>
        <fullName evidence="1">Uncharacterized protein</fullName>
    </submittedName>
</protein>
<gene>
    <name evidence="1" type="ORF">DW352_20170</name>
</gene>
<sequence>MRHPISDGVRLMAAFNTGKSHASQGWRAAAINLMSGKEGPLGAAHISAVERRAADGADIRDNLIHVTFWRIARGKRLSFIWRHGAVSEQRTAMHPPCR</sequence>
<evidence type="ECO:0000313" key="2">
    <source>
        <dbReference type="Proteomes" id="UP000254889"/>
    </source>
</evidence>
<accession>A0A346A0E0</accession>